<evidence type="ECO:0000256" key="5">
    <source>
        <dbReference type="PROSITE-ProRule" id="PRU00042"/>
    </source>
</evidence>
<dbReference type="Pfam" id="PF12874">
    <property type="entry name" value="zf-met"/>
    <property type="match status" value="1"/>
</dbReference>
<dbReference type="PANTHER" id="PTHR24409">
    <property type="entry name" value="ZINC FINGER PROTEIN 142"/>
    <property type="match status" value="1"/>
</dbReference>
<dbReference type="EMBL" id="JAUJFL010000005">
    <property type="protein sequence ID" value="KAK2602579.1"/>
    <property type="molecule type" value="Genomic_DNA"/>
</dbReference>
<dbReference type="Proteomes" id="UP001265746">
    <property type="component" value="Unassembled WGS sequence"/>
</dbReference>
<protein>
    <recommendedName>
        <fullName evidence="7">C2H2-type domain-containing protein</fullName>
    </recommendedName>
</protein>
<dbReference type="GO" id="GO:0008270">
    <property type="term" value="F:zinc ion binding"/>
    <property type="evidence" value="ECO:0007669"/>
    <property type="project" value="UniProtKB-KW"/>
</dbReference>
<evidence type="ECO:0000313" key="9">
    <source>
        <dbReference type="Proteomes" id="UP001265746"/>
    </source>
</evidence>
<dbReference type="GO" id="GO:0000981">
    <property type="term" value="F:DNA-binding transcription factor activity, RNA polymerase II-specific"/>
    <property type="evidence" value="ECO:0007669"/>
    <property type="project" value="TreeGrafter"/>
</dbReference>
<keyword evidence="3 5" id="KW-0863">Zinc-finger</keyword>
<evidence type="ECO:0000256" key="6">
    <source>
        <dbReference type="SAM" id="MobiDB-lite"/>
    </source>
</evidence>
<keyword evidence="9" id="KW-1185">Reference proteome</keyword>
<evidence type="ECO:0000256" key="2">
    <source>
        <dbReference type="ARBA" id="ARBA00022737"/>
    </source>
</evidence>
<evidence type="ECO:0000256" key="4">
    <source>
        <dbReference type="ARBA" id="ARBA00022833"/>
    </source>
</evidence>
<evidence type="ECO:0000256" key="1">
    <source>
        <dbReference type="ARBA" id="ARBA00022723"/>
    </source>
</evidence>
<sequence>MNSKQEWQEGAPKLQQVGPTTCAYCTATFPSIDALRAHKAKKLKEENHPDREAVHLWCEICDIDFHTLGGVGEHLRQFHAHKQDFSCPGCDVKFVTLSSFVKHVELGQCCQLDIEKLQARFASKLSFAKGLARLDRASRQDVPNIKPKDFSMHLGQDAEPEAPWQESANLLSAWEGRDTNAWGSSEPVGLDDGTFPRMAHREYMHGSTKAPDILTGDQSNPLDGKYEENDWASDRNLFPNAAPAQKPTADQLQTLNDNQQAAVERARSLNSETFDPSSPYFDPQKCWHNILRKYKCPHQATCKKTFNKKDALIQHLKSATHSSNKLRCPSCLDRFDTVYALTAHVESQSRKCAMRHALSEYDMYRIFLDQLTWGMAEVGGVHNDFTQKFEFQEEFKQLYGTQKTSGPTFGHKQIHGTNGRGNSARTGRPGLTEATLSKQQQQIRRRGPPSTPYGQNDSGRGDSGPGVALTADALSQLQLQEKHASPWSQHSGSRQQQQRQQPEQQQHKNRQQPAGAWGQSSEPQQQTSGYVWGQLTAMGWDTWDQRPELLQEQKDSVANAEPLGSGWRPQRKGGGSSCSRW</sequence>
<gene>
    <name evidence="8" type="ORF">N8I77_009097</name>
</gene>
<evidence type="ECO:0000313" key="8">
    <source>
        <dbReference type="EMBL" id="KAK2602579.1"/>
    </source>
</evidence>
<feature type="compositionally biased region" description="Low complexity" evidence="6">
    <location>
        <begin position="494"/>
        <end position="504"/>
    </location>
</feature>
<feature type="region of interest" description="Disordered" evidence="6">
    <location>
        <begin position="543"/>
        <end position="581"/>
    </location>
</feature>
<evidence type="ECO:0000256" key="3">
    <source>
        <dbReference type="ARBA" id="ARBA00022771"/>
    </source>
</evidence>
<organism evidence="8 9">
    <name type="scientific">Phomopsis amygdali</name>
    <name type="common">Fusicoccum amygdali</name>
    <dbReference type="NCBI Taxonomy" id="1214568"/>
    <lineage>
        <taxon>Eukaryota</taxon>
        <taxon>Fungi</taxon>
        <taxon>Dikarya</taxon>
        <taxon>Ascomycota</taxon>
        <taxon>Pezizomycotina</taxon>
        <taxon>Sordariomycetes</taxon>
        <taxon>Sordariomycetidae</taxon>
        <taxon>Diaporthales</taxon>
        <taxon>Diaporthaceae</taxon>
        <taxon>Diaporthe</taxon>
    </lineage>
</organism>
<feature type="compositionally biased region" description="Basic and acidic residues" evidence="6">
    <location>
        <begin position="543"/>
        <end position="555"/>
    </location>
</feature>
<dbReference type="PANTHER" id="PTHR24409:SF295">
    <property type="entry name" value="AZ2-RELATED"/>
    <property type="match status" value="1"/>
</dbReference>
<dbReference type="AlphaFoldDB" id="A0AAD9S9F3"/>
<dbReference type="PROSITE" id="PS00028">
    <property type="entry name" value="ZINC_FINGER_C2H2_1"/>
    <property type="match status" value="1"/>
</dbReference>
<evidence type="ECO:0000259" key="7">
    <source>
        <dbReference type="PROSITE" id="PS50157"/>
    </source>
</evidence>
<feature type="domain" description="C2H2-type" evidence="7">
    <location>
        <begin position="294"/>
        <end position="326"/>
    </location>
</feature>
<feature type="compositionally biased region" description="Gly residues" evidence="6">
    <location>
        <begin position="572"/>
        <end position="581"/>
    </location>
</feature>
<dbReference type="InterPro" id="IPR013087">
    <property type="entry name" value="Znf_C2H2_type"/>
</dbReference>
<keyword evidence="1" id="KW-0479">Metal-binding</keyword>
<dbReference type="Gene3D" id="3.30.160.60">
    <property type="entry name" value="Classic Zinc Finger"/>
    <property type="match status" value="2"/>
</dbReference>
<dbReference type="PROSITE" id="PS50157">
    <property type="entry name" value="ZINC_FINGER_C2H2_2"/>
    <property type="match status" value="1"/>
</dbReference>
<accession>A0AAD9S9F3</accession>
<comment type="caution">
    <text evidence="8">The sequence shown here is derived from an EMBL/GenBank/DDBJ whole genome shotgun (WGS) entry which is preliminary data.</text>
</comment>
<proteinExistence type="predicted"/>
<reference evidence="8" key="1">
    <citation type="submission" date="2023-06" db="EMBL/GenBank/DDBJ databases">
        <authorList>
            <person name="Noh H."/>
        </authorList>
    </citation>
    <scope>NUCLEOTIDE SEQUENCE</scope>
    <source>
        <strain evidence="8">DUCC20226</strain>
    </source>
</reference>
<feature type="region of interest" description="Disordered" evidence="6">
    <location>
        <begin position="402"/>
        <end position="526"/>
    </location>
</feature>
<dbReference type="GO" id="GO:0000977">
    <property type="term" value="F:RNA polymerase II transcription regulatory region sequence-specific DNA binding"/>
    <property type="evidence" value="ECO:0007669"/>
    <property type="project" value="TreeGrafter"/>
</dbReference>
<dbReference type="Pfam" id="PF13912">
    <property type="entry name" value="zf-C2H2_6"/>
    <property type="match status" value="1"/>
</dbReference>
<keyword evidence="2" id="KW-0677">Repeat</keyword>
<dbReference type="GO" id="GO:0005634">
    <property type="term" value="C:nucleus"/>
    <property type="evidence" value="ECO:0007669"/>
    <property type="project" value="TreeGrafter"/>
</dbReference>
<dbReference type="SMART" id="SM00355">
    <property type="entry name" value="ZnF_C2H2"/>
    <property type="match status" value="5"/>
</dbReference>
<keyword evidence="4" id="KW-0862">Zinc</keyword>
<name>A0AAD9S9F3_PHOAM</name>